<accession>A0A097ANZ4</accession>
<dbReference type="GO" id="GO:0032259">
    <property type="term" value="P:methylation"/>
    <property type="evidence" value="ECO:0007669"/>
    <property type="project" value="UniProtKB-KW"/>
</dbReference>
<dbReference type="CDD" id="cd11642">
    <property type="entry name" value="SUMT"/>
    <property type="match status" value="1"/>
</dbReference>
<dbReference type="STRING" id="2325.TKV_c03320"/>
<dbReference type="eggNOG" id="COG0007">
    <property type="taxonomic scope" value="Bacteria"/>
</dbReference>
<dbReference type="GO" id="GO:0019354">
    <property type="term" value="P:siroheme biosynthetic process"/>
    <property type="evidence" value="ECO:0007669"/>
    <property type="project" value="InterPro"/>
</dbReference>
<dbReference type="InterPro" id="IPR014776">
    <property type="entry name" value="4pyrrole_Mease_sub2"/>
</dbReference>
<keyword evidence="9" id="KW-0456">Lyase</keyword>
<feature type="domain" description="Tetrapyrrole biosynthesis uroporphyrinogen III synthase" evidence="8">
    <location>
        <begin position="266"/>
        <end position="488"/>
    </location>
</feature>
<evidence type="ECO:0000259" key="8">
    <source>
        <dbReference type="Pfam" id="PF02602"/>
    </source>
</evidence>
<evidence type="ECO:0000259" key="7">
    <source>
        <dbReference type="Pfam" id="PF00590"/>
    </source>
</evidence>
<evidence type="ECO:0000256" key="1">
    <source>
        <dbReference type="ARBA" id="ARBA00012162"/>
    </source>
</evidence>
<dbReference type="Proteomes" id="UP000029669">
    <property type="component" value="Chromosome"/>
</dbReference>
<dbReference type="AlphaFoldDB" id="A0A097ANZ4"/>
<dbReference type="FunFam" id="3.40.1010.10:FF:000001">
    <property type="entry name" value="Siroheme synthase"/>
    <property type="match status" value="1"/>
</dbReference>
<reference evidence="10" key="1">
    <citation type="journal article" date="2015" name="Genome Announc.">
        <title>Whole-Genome Sequences of 80 Environmental and Clinical Isolates of Burkholderia pseudomallei.</title>
        <authorList>
            <person name="Johnson S.L."/>
            <person name="Baker A.L."/>
            <person name="Chain P.S."/>
            <person name="Currie B.J."/>
            <person name="Daligault H.E."/>
            <person name="Davenport K.W."/>
            <person name="Davis C.B."/>
            <person name="Inglis T.J."/>
            <person name="Kaestli M."/>
            <person name="Koren S."/>
            <person name="Mayo M."/>
            <person name="Merritt A.J."/>
            <person name="Price E.P."/>
            <person name="Sarovich D.S."/>
            <person name="Warner J."/>
            <person name="Rosovitz M.J."/>
        </authorList>
    </citation>
    <scope>NUCLEOTIDE SEQUENCE [LARGE SCALE GENOMIC DNA]</scope>
    <source>
        <strain evidence="10">DSM 2030</strain>
    </source>
</reference>
<evidence type="ECO:0000256" key="5">
    <source>
        <dbReference type="ARBA" id="ARBA00023244"/>
    </source>
</evidence>
<dbReference type="CDD" id="cd06578">
    <property type="entry name" value="HemD"/>
    <property type="match status" value="1"/>
</dbReference>
<dbReference type="EC" id="2.1.1.107" evidence="1"/>
<dbReference type="EMBL" id="CP009170">
    <property type="protein sequence ID" value="AIS51537.1"/>
    <property type="molecule type" value="Genomic_DNA"/>
</dbReference>
<dbReference type="Pfam" id="PF02602">
    <property type="entry name" value="HEM4"/>
    <property type="match status" value="1"/>
</dbReference>
<dbReference type="GO" id="GO:0004852">
    <property type="term" value="F:uroporphyrinogen-III synthase activity"/>
    <property type="evidence" value="ECO:0007669"/>
    <property type="project" value="InterPro"/>
</dbReference>
<dbReference type="PROSITE" id="PS00839">
    <property type="entry name" value="SUMT_1"/>
    <property type="match status" value="1"/>
</dbReference>
<name>A0A097ANZ4_THEKI</name>
<comment type="similarity">
    <text evidence="6">Belongs to the precorrin methyltransferase family.</text>
</comment>
<dbReference type="InterPro" id="IPR035996">
    <property type="entry name" value="4pyrrol_Methylase_sf"/>
</dbReference>
<dbReference type="RefSeq" id="WP_049684495.1">
    <property type="nucleotide sequence ID" value="NZ_CP009170.1"/>
</dbReference>
<dbReference type="Pfam" id="PF00590">
    <property type="entry name" value="TP_methylase"/>
    <property type="match status" value="1"/>
</dbReference>
<dbReference type="InterPro" id="IPR003754">
    <property type="entry name" value="4pyrrol_synth_uPrphyn_synth"/>
</dbReference>
<feature type="domain" description="Tetrapyrrole methylase" evidence="7">
    <location>
        <begin position="5"/>
        <end position="214"/>
    </location>
</feature>
<keyword evidence="5" id="KW-0627">Porphyrin biosynthesis</keyword>
<dbReference type="Gene3D" id="3.30.950.10">
    <property type="entry name" value="Methyltransferase, Cobalt-precorrin-4 Transmethylase, Domain 2"/>
    <property type="match status" value="1"/>
</dbReference>
<evidence type="ECO:0000313" key="10">
    <source>
        <dbReference type="Proteomes" id="UP000029669"/>
    </source>
</evidence>
<keyword evidence="4" id="KW-0949">S-adenosyl-L-methionine</keyword>
<sequence length="497" mass="55394">MSGIVYLIGAGPGDIGLLTLKAVELIKNADVLVYDRLINEDILKMAKKDAELIDVGKFPHNHKVPQSKINEIIAQKALCGKKVARIKGGDPFVFGRGGEEAEYLSRKGIPYEVVPGITSAIAVLSYAGIPVTHRELSSSFHIITGHEWEGKDKNLDWEVISKLDGTLVFLMGIKNIEKIVKKLLYYGKDPNTPTAVVMEGTTPNQKAVTGKLIDIPRLVLKEGIKNPAVIAVGDVVALRDRLKWYENKKLFGKRILLARTYEQSQQMKKILSKEGADVVVCPTIKITPFLDNIVKFLEEIHKFDYAVFTSVNGVWSFIEAVREKRFDLRNLSIKVVAIGSKTAEALENIFIYPDIIPEEYTSYSLANVLKKHADGKNIALLTSQIGGDILMESLEDCANVQKIVAYKNEPNYELKEKLISELRKGIDIAVFTSSSTFNYMYQLIGDEINLLKNSKIAAIGPVTKKAIEEKGFNVNIMPSEYTTEKLIEEILKNHQSL</sequence>
<dbReference type="GO" id="GO:0004851">
    <property type="term" value="F:uroporphyrin-III C-methyltransferase activity"/>
    <property type="evidence" value="ECO:0007669"/>
    <property type="project" value="UniProtKB-EC"/>
</dbReference>
<organism evidence="9 10">
    <name type="scientific">Thermoanaerobacter kivui</name>
    <name type="common">Acetogenium kivui</name>
    <dbReference type="NCBI Taxonomy" id="2325"/>
    <lineage>
        <taxon>Bacteria</taxon>
        <taxon>Bacillati</taxon>
        <taxon>Bacillota</taxon>
        <taxon>Clostridia</taxon>
        <taxon>Thermoanaerobacterales</taxon>
        <taxon>Thermoanaerobacteraceae</taxon>
        <taxon>Thermoanaerobacter</taxon>
    </lineage>
</organism>
<dbReference type="KEGG" id="tki:TKV_c03320"/>
<dbReference type="OrthoDB" id="9815856at2"/>
<evidence type="ECO:0000256" key="2">
    <source>
        <dbReference type="ARBA" id="ARBA00022603"/>
    </source>
</evidence>
<dbReference type="InterPro" id="IPR014777">
    <property type="entry name" value="4pyrrole_Mease_sub1"/>
</dbReference>
<dbReference type="eggNOG" id="COG1587">
    <property type="taxonomic scope" value="Bacteria"/>
</dbReference>
<dbReference type="InterPro" id="IPR036108">
    <property type="entry name" value="4pyrrol_syn_uPrphyn_synt_sf"/>
</dbReference>
<dbReference type="InterPro" id="IPR000878">
    <property type="entry name" value="4pyrrol_Mease"/>
</dbReference>
<dbReference type="SUPFAM" id="SSF53790">
    <property type="entry name" value="Tetrapyrrole methylase"/>
    <property type="match status" value="1"/>
</dbReference>
<dbReference type="InterPro" id="IPR006366">
    <property type="entry name" value="CobA/CysG_C"/>
</dbReference>
<evidence type="ECO:0000256" key="6">
    <source>
        <dbReference type="RuleBase" id="RU003960"/>
    </source>
</evidence>
<dbReference type="Gene3D" id="3.40.1010.10">
    <property type="entry name" value="Cobalt-precorrin-4 Transmethylase, Domain 1"/>
    <property type="match status" value="1"/>
</dbReference>
<evidence type="ECO:0000256" key="4">
    <source>
        <dbReference type="ARBA" id="ARBA00022691"/>
    </source>
</evidence>
<dbReference type="HOGENOM" id="CLU_011276_6_0_9"/>
<dbReference type="PROSITE" id="PS00840">
    <property type="entry name" value="SUMT_2"/>
    <property type="match status" value="1"/>
</dbReference>
<dbReference type="PANTHER" id="PTHR45790:SF3">
    <property type="entry name" value="S-ADENOSYL-L-METHIONINE-DEPENDENT UROPORPHYRINOGEN III METHYLTRANSFERASE, CHLOROPLASTIC"/>
    <property type="match status" value="1"/>
</dbReference>
<dbReference type="NCBIfam" id="NF004790">
    <property type="entry name" value="PRK06136.1"/>
    <property type="match status" value="1"/>
</dbReference>
<dbReference type="FunFam" id="3.30.950.10:FF:000001">
    <property type="entry name" value="Siroheme synthase"/>
    <property type="match status" value="1"/>
</dbReference>
<dbReference type="InterPro" id="IPR003043">
    <property type="entry name" value="Uropor_MeTrfase_CS"/>
</dbReference>
<evidence type="ECO:0000256" key="3">
    <source>
        <dbReference type="ARBA" id="ARBA00022679"/>
    </source>
</evidence>
<evidence type="ECO:0000313" key="9">
    <source>
        <dbReference type="EMBL" id="AIS51537.1"/>
    </source>
</evidence>
<protein>
    <recommendedName>
        <fullName evidence="1">uroporphyrinogen-III C-methyltransferase</fullName>
        <ecNumber evidence="1">2.1.1.107</ecNumber>
    </recommendedName>
</protein>
<keyword evidence="2 6" id="KW-0489">Methyltransferase</keyword>
<proteinExistence type="inferred from homology"/>
<gene>
    <name evidence="9" type="primary">hemD</name>
    <name evidence="9" type="ORF">TKV_c03320</name>
</gene>
<dbReference type="InterPro" id="IPR050161">
    <property type="entry name" value="Siro_Cobalamin_biosynth"/>
</dbReference>
<dbReference type="NCBIfam" id="TIGR01469">
    <property type="entry name" value="cobA_cysG_Cterm"/>
    <property type="match status" value="1"/>
</dbReference>
<keyword evidence="3 6" id="KW-0808">Transferase</keyword>
<dbReference type="PANTHER" id="PTHR45790">
    <property type="entry name" value="SIROHEME SYNTHASE-RELATED"/>
    <property type="match status" value="1"/>
</dbReference>
<keyword evidence="10" id="KW-1185">Reference proteome</keyword>
<dbReference type="SUPFAM" id="SSF69618">
    <property type="entry name" value="HemD-like"/>
    <property type="match status" value="1"/>
</dbReference>
<dbReference type="Gene3D" id="3.40.50.10090">
    <property type="match status" value="2"/>
</dbReference>